<dbReference type="Pfam" id="PF00041">
    <property type="entry name" value="fn3"/>
    <property type="match status" value="1"/>
</dbReference>
<feature type="non-terminal residue" evidence="2">
    <location>
        <position position="185"/>
    </location>
</feature>
<proteinExistence type="predicted"/>
<dbReference type="InterPro" id="IPR036116">
    <property type="entry name" value="FN3_sf"/>
</dbReference>
<dbReference type="InterPro" id="IPR003961">
    <property type="entry name" value="FN3_dom"/>
</dbReference>
<protein>
    <recommendedName>
        <fullName evidence="1">Fibronectin type-III domain-containing protein</fullName>
    </recommendedName>
</protein>
<evidence type="ECO:0000259" key="1">
    <source>
        <dbReference type="PROSITE" id="PS50853"/>
    </source>
</evidence>
<dbReference type="Proteomes" id="UP000240608">
    <property type="component" value="Unassembled WGS sequence"/>
</dbReference>
<dbReference type="Gene3D" id="2.60.40.10">
    <property type="entry name" value="Immunoglobulins"/>
    <property type="match status" value="1"/>
</dbReference>
<feature type="domain" description="Fibronectin type-III" evidence="1">
    <location>
        <begin position="71"/>
        <end position="170"/>
    </location>
</feature>
<evidence type="ECO:0000313" key="3">
    <source>
        <dbReference type="Proteomes" id="UP000240608"/>
    </source>
</evidence>
<dbReference type="SUPFAM" id="SSF49265">
    <property type="entry name" value="Fibronectin type III"/>
    <property type="match status" value="1"/>
</dbReference>
<sequence>DGPLNSDGTEFSFSGNVQDGDDKLYFASYINIQDTLETNTTYYWKIVAKSASGLNLESNVFTFKTRRPNKLPSAPKLISPADGSTTENGNITLLWNKSTDSDGDAVSYRVYLKRENNNASIIASNITDTTYTIPYQLVDQLNYQFSVAAVDGYSNEAVISESNSFTIGNYYNDPPQIGDLIYPVP</sequence>
<accession>A0A2T4D5Z2</accession>
<feature type="non-terminal residue" evidence="2">
    <location>
        <position position="1"/>
    </location>
</feature>
<gene>
    <name evidence="2" type="ORF">C9994_17535</name>
</gene>
<reference evidence="2 3" key="1">
    <citation type="submission" date="2018-03" db="EMBL/GenBank/DDBJ databases">
        <title>Cross-interface Injection: A General Nanoliter Liquid Handling Method Applied to Single Cells Genome Amplification Automated Nanoliter Liquid Handling Applied to Single Cell Multiple Displacement Amplification.</title>
        <authorList>
            <person name="Yun J."/>
            <person name="Xu P."/>
            <person name="Xu J."/>
            <person name="Dai X."/>
            <person name="Wang Y."/>
            <person name="Zheng X."/>
            <person name="Cao C."/>
            <person name="Yi Q."/>
            <person name="Zhu Y."/>
            <person name="Wang L."/>
            <person name="Dong Z."/>
            <person name="Huang Y."/>
            <person name="Huang L."/>
            <person name="Du W."/>
        </authorList>
    </citation>
    <scope>NUCLEOTIDE SEQUENCE [LARGE SCALE GENOMIC DNA]</scope>
    <source>
        <strain evidence="2 3">Z-D1-2</strain>
    </source>
</reference>
<dbReference type="CDD" id="cd00063">
    <property type="entry name" value="FN3"/>
    <property type="match status" value="1"/>
</dbReference>
<evidence type="ECO:0000313" key="2">
    <source>
        <dbReference type="EMBL" id="PTB89224.1"/>
    </source>
</evidence>
<dbReference type="PROSITE" id="PS50853">
    <property type="entry name" value="FN3"/>
    <property type="match status" value="1"/>
</dbReference>
<dbReference type="InterPro" id="IPR013783">
    <property type="entry name" value="Ig-like_fold"/>
</dbReference>
<name>A0A2T4D5Z2_9BACT</name>
<comment type="caution">
    <text evidence="2">The sequence shown here is derived from an EMBL/GenBank/DDBJ whole genome shotgun (WGS) entry which is preliminary data.</text>
</comment>
<organism evidence="2 3">
    <name type="scientific">Marivirga lumbricoides</name>
    <dbReference type="NCBI Taxonomy" id="1046115"/>
    <lineage>
        <taxon>Bacteria</taxon>
        <taxon>Pseudomonadati</taxon>
        <taxon>Bacteroidota</taxon>
        <taxon>Cytophagia</taxon>
        <taxon>Cytophagales</taxon>
        <taxon>Marivirgaceae</taxon>
        <taxon>Marivirga</taxon>
    </lineage>
</organism>
<dbReference type="EMBL" id="PYVU01000700">
    <property type="protein sequence ID" value="PTB89224.1"/>
    <property type="molecule type" value="Genomic_DNA"/>
</dbReference>
<dbReference type="AlphaFoldDB" id="A0A2T4D5Z2"/>